<dbReference type="SUPFAM" id="SSF51182">
    <property type="entry name" value="RmlC-like cupins"/>
    <property type="match status" value="1"/>
</dbReference>
<dbReference type="EMBL" id="VBSB01000035">
    <property type="protein sequence ID" value="NTY63528.1"/>
    <property type="molecule type" value="Genomic_DNA"/>
</dbReference>
<dbReference type="RefSeq" id="WP_174401124.1">
    <property type="nucleotide sequence ID" value="NZ_VBSB01000035.1"/>
</dbReference>
<sequence length="208" mass="22187">MSESGRVLNVRNALRELERPVTGFYVGGVIRSLRRAKGLTLVQLSEHSGLSVAFISQLENNRAKPSARSLAAIAESLGANVADITSAARAGSVADVERVAPTGLREIDRALAVFDDRVRVVEIVRPVGGGDGWHSHHGGAVLYVVRGEVSVFLRVDGGQRCERLSAGGRVLCGAGVPYRWQAESGPDDQAVVLAVCLDDPAVRRRVSR</sequence>
<dbReference type="SUPFAM" id="SSF47413">
    <property type="entry name" value="lambda repressor-like DNA-binding domains"/>
    <property type="match status" value="1"/>
</dbReference>
<dbReference type="PANTHER" id="PTHR46797:SF1">
    <property type="entry name" value="METHYLPHOSPHONATE SYNTHASE"/>
    <property type="match status" value="1"/>
</dbReference>
<dbReference type="PROSITE" id="PS50943">
    <property type="entry name" value="HTH_CROC1"/>
    <property type="match status" value="1"/>
</dbReference>
<organism evidence="3 4">
    <name type="scientific">Mycolicibacterium sphagni</name>
    <dbReference type="NCBI Taxonomy" id="1786"/>
    <lineage>
        <taxon>Bacteria</taxon>
        <taxon>Bacillati</taxon>
        <taxon>Actinomycetota</taxon>
        <taxon>Actinomycetes</taxon>
        <taxon>Mycobacteriales</taxon>
        <taxon>Mycobacteriaceae</taxon>
        <taxon>Mycolicibacterium</taxon>
    </lineage>
</organism>
<dbReference type="InterPro" id="IPR014710">
    <property type="entry name" value="RmlC-like_jellyroll"/>
</dbReference>
<dbReference type="Proteomes" id="UP000708347">
    <property type="component" value="Unassembled WGS sequence"/>
</dbReference>
<protein>
    <submittedName>
        <fullName evidence="3">Helix-turn-helix domain-containing protein</fullName>
    </submittedName>
</protein>
<dbReference type="Pfam" id="PF01381">
    <property type="entry name" value="HTH_3"/>
    <property type="match status" value="1"/>
</dbReference>
<accession>A0ABX2K3U0</accession>
<dbReference type="CDD" id="cd02208">
    <property type="entry name" value="cupin_RmlC-like"/>
    <property type="match status" value="1"/>
</dbReference>
<dbReference type="Gene3D" id="1.10.260.40">
    <property type="entry name" value="lambda repressor-like DNA-binding domains"/>
    <property type="match status" value="1"/>
</dbReference>
<proteinExistence type="predicted"/>
<evidence type="ECO:0000313" key="4">
    <source>
        <dbReference type="Proteomes" id="UP000708347"/>
    </source>
</evidence>
<keyword evidence="1" id="KW-0238">DNA-binding</keyword>
<comment type="caution">
    <text evidence="3">The sequence shown here is derived from an EMBL/GenBank/DDBJ whole genome shotgun (WGS) entry which is preliminary data.</text>
</comment>
<feature type="domain" description="HTH cro/C1-type" evidence="2">
    <location>
        <begin position="30"/>
        <end position="84"/>
    </location>
</feature>
<dbReference type="SMART" id="SM00530">
    <property type="entry name" value="HTH_XRE"/>
    <property type="match status" value="1"/>
</dbReference>
<dbReference type="CDD" id="cd00093">
    <property type="entry name" value="HTH_XRE"/>
    <property type="match status" value="1"/>
</dbReference>
<evidence type="ECO:0000256" key="1">
    <source>
        <dbReference type="ARBA" id="ARBA00023125"/>
    </source>
</evidence>
<keyword evidence="4" id="KW-1185">Reference proteome</keyword>
<name>A0ABX2K3U0_9MYCO</name>
<gene>
    <name evidence="3" type="ORF">FEG63_28820</name>
</gene>
<dbReference type="InterPro" id="IPR011051">
    <property type="entry name" value="RmlC_Cupin_sf"/>
</dbReference>
<reference evidence="3 4" key="1">
    <citation type="submission" date="2019-05" db="EMBL/GenBank/DDBJ databases">
        <title>Mycolicibacterium sphagni ENV482 genome assembly.</title>
        <authorList>
            <person name="Chen W."/>
            <person name="Faulkner N.W."/>
            <person name="Hyman M.R."/>
        </authorList>
    </citation>
    <scope>NUCLEOTIDE SEQUENCE [LARGE SCALE GENOMIC DNA]</scope>
    <source>
        <strain evidence="3 4">ENV482</strain>
    </source>
</reference>
<dbReference type="InterPro" id="IPR001387">
    <property type="entry name" value="Cro/C1-type_HTH"/>
</dbReference>
<evidence type="ECO:0000313" key="3">
    <source>
        <dbReference type="EMBL" id="NTY63528.1"/>
    </source>
</evidence>
<dbReference type="Gene3D" id="2.60.120.10">
    <property type="entry name" value="Jelly Rolls"/>
    <property type="match status" value="1"/>
</dbReference>
<dbReference type="InterPro" id="IPR050807">
    <property type="entry name" value="TransReg_Diox_bact_type"/>
</dbReference>
<dbReference type="InterPro" id="IPR010982">
    <property type="entry name" value="Lambda_DNA-bd_dom_sf"/>
</dbReference>
<evidence type="ECO:0000259" key="2">
    <source>
        <dbReference type="PROSITE" id="PS50943"/>
    </source>
</evidence>
<dbReference type="PANTHER" id="PTHR46797">
    <property type="entry name" value="HTH-TYPE TRANSCRIPTIONAL REGULATOR"/>
    <property type="match status" value="1"/>
</dbReference>